<dbReference type="OMA" id="CRYIDKE"/>
<dbReference type="GO" id="GO:0005879">
    <property type="term" value="C:axonemal microtubule"/>
    <property type="evidence" value="ECO:0007669"/>
    <property type="project" value="TreeGrafter"/>
</dbReference>
<evidence type="ECO:0000256" key="4">
    <source>
        <dbReference type="ARBA" id="ARBA00023212"/>
    </source>
</evidence>
<evidence type="ECO:0000256" key="3">
    <source>
        <dbReference type="ARBA" id="ARBA00022490"/>
    </source>
</evidence>
<accession>E1ZWK9</accession>
<evidence type="ECO:0000256" key="2">
    <source>
        <dbReference type="ARBA" id="ARBA00004245"/>
    </source>
</evidence>
<dbReference type="PANTHER" id="PTHR21490:SF0">
    <property type="entry name" value="ENKURIN"/>
    <property type="match status" value="1"/>
</dbReference>
<proteinExistence type="predicted"/>
<dbReference type="KEGG" id="cfo:105250896"/>
<dbReference type="AlphaFoldDB" id="E1ZWK9"/>
<evidence type="ECO:0000313" key="7">
    <source>
        <dbReference type="EMBL" id="EFN74446.1"/>
    </source>
</evidence>
<dbReference type="PROSITE" id="PS51665">
    <property type="entry name" value="ENKURIN"/>
    <property type="match status" value="1"/>
</dbReference>
<dbReference type="GO" id="GO:0005516">
    <property type="term" value="F:calmodulin binding"/>
    <property type="evidence" value="ECO:0007669"/>
    <property type="project" value="TreeGrafter"/>
</dbReference>
<dbReference type="GO" id="GO:0001669">
    <property type="term" value="C:acrosomal vesicle"/>
    <property type="evidence" value="ECO:0007669"/>
    <property type="project" value="TreeGrafter"/>
</dbReference>
<dbReference type="PANTHER" id="PTHR21490">
    <property type="entry name" value="ENKURIN-RELATED"/>
    <property type="match status" value="1"/>
</dbReference>
<keyword evidence="3" id="KW-0963">Cytoplasm</keyword>
<feature type="domain" description="Enkurin" evidence="6">
    <location>
        <begin position="89"/>
        <end position="181"/>
    </location>
</feature>
<dbReference type="Proteomes" id="UP000000311">
    <property type="component" value="Unassembled WGS sequence"/>
</dbReference>
<evidence type="ECO:0000256" key="1">
    <source>
        <dbReference type="ARBA" id="ARBA00004138"/>
    </source>
</evidence>
<dbReference type="InterPro" id="IPR052102">
    <property type="entry name" value="Enkurin_domain-protein"/>
</dbReference>
<dbReference type="EMBL" id="GL434853">
    <property type="protein sequence ID" value="EFN74446.1"/>
    <property type="molecule type" value="Genomic_DNA"/>
</dbReference>
<keyword evidence="4" id="KW-0206">Cytoskeleton</keyword>
<sequence>MVKDADEKSTQLDRMTDLSRELFVARDKNFVKHNILRVKRSYPAEPKQRFVDTRYGNTNDLKSSGLLPIYVHKKNYGKVPKFIAIDRKTDVSAETETIKQRDFNGDKVSKISSCRYIDKEERKILLDGMKKKWEETMRQFQRLPFLADTLPKAQKKAKMERELQQLEKDIAVIEQHPYIYVYDNV</sequence>
<organism evidence="8">
    <name type="scientific">Camponotus floridanus</name>
    <name type="common">Florida carpenter ant</name>
    <dbReference type="NCBI Taxonomy" id="104421"/>
    <lineage>
        <taxon>Eukaryota</taxon>
        <taxon>Metazoa</taxon>
        <taxon>Ecdysozoa</taxon>
        <taxon>Arthropoda</taxon>
        <taxon>Hexapoda</taxon>
        <taxon>Insecta</taxon>
        <taxon>Pterygota</taxon>
        <taxon>Neoptera</taxon>
        <taxon>Endopterygota</taxon>
        <taxon>Hymenoptera</taxon>
        <taxon>Apocrita</taxon>
        <taxon>Aculeata</taxon>
        <taxon>Formicoidea</taxon>
        <taxon>Formicidae</taxon>
        <taxon>Formicinae</taxon>
        <taxon>Camponotus</taxon>
    </lineage>
</organism>
<dbReference type="InParanoid" id="E1ZWK9"/>
<comment type="subcellular location">
    <subcellularLocation>
        <location evidence="1">Cell projection</location>
        <location evidence="1">Cilium</location>
    </subcellularLocation>
    <subcellularLocation>
        <location evidence="2">Cytoplasm</location>
        <location evidence="2">Cytoskeleton</location>
    </subcellularLocation>
</comment>
<dbReference type="Pfam" id="PF13864">
    <property type="entry name" value="Enkurin"/>
    <property type="match status" value="1"/>
</dbReference>
<dbReference type="InterPro" id="IPR027012">
    <property type="entry name" value="Enkurin_dom"/>
</dbReference>
<dbReference type="OrthoDB" id="2123594at2759"/>
<dbReference type="FunCoup" id="E1ZWK9">
    <property type="interactions" value="26"/>
</dbReference>
<protein>
    <submittedName>
        <fullName evidence="7">Enkurin</fullName>
    </submittedName>
</protein>
<dbReference type="STRING" id="104421.E1ZWK9"/>
<evidence type="ECO:0000256" key="5">
    <source>
        <dbReference type="ARBA" id="ARBA00023273"/>
    </source>
</evidence>
<reference evidence="7 8" key="1">
    <citation type="journal article" date="2010" name="Science">
        <title>Genomic comparison of the ants Camponotus floridanus and Harpegnathos saltator.</title>
        <authorList>
            <person name="Bonasio R."/>
            <person name="Zhang G."/>
            <person name="Ye C."/>
            <person name="Mutti N.S."/>
            <person name="Fang X."/>
            <person name="Qin N."/>
            <person name="Donahue G."/>
            <person name="Yang P."/>
            <person name="Li Q."/>
            <person name="Li C."/>
            <person name="Zhang P."/>
            <person name="Huang Z."/>
            <person name="Berger S.L."/>
            <person name="Reinberg D."/>
            <person name="Wang J."/>
            <person name="Liebig J."/>
        </authorList>
    </citation>
    <scope>NUCLEOTIDE SEQUENCE [LARGE SCALE GENOMIC DNA]</scope>
    <source>
        <strain evidence="8">C129</strain>
    </source>
</reference>
<keyword evidence="8" id="KW-1185">Reference proteome</keyword>
<keyword evidence="5" id="KW-0966">Cell projection</keyword>
<name>E1ZWK9_CAMFO</name>
<evidence type="ECO:0000259" key="6">
    <source>
        <dbReference type="PROSITE" id="PS51665"/>
    </source>
</evidence>
<gene>
    <name evidence="7" type="ORF">EAG_08900</name>
</gene>
<evidence type="ECO:0000313" key="8">
    <source>
        <dbReference type="Proteomes" id="UP000000311"/>
    </source>
</evidence>